<dbReference type="EMBL" id="BOSE01000012">
    <property type="protein sequence ID" value="GIP19074.1"/>
    <property type="molecule type" value="Genomic_DNA"/>
</dbReference>
<feature type="chain" id="PRO_5037748970" description="SLH domain-containing protein" evidence="2">
    <location>
        <begin position="25"/>
        <end position="785"/>
    </location>
</feature>
<name>A0A920D1M4_9BACL</name>
<evidence type="ECO:0000256" key="1">
    <source>
        <dbReference type="ARBA" id="ARBA00022729"/>
    </source>
</evidence>
<sequence length="785" mass="81557">MKKSLSLLVAIAMVFSMFATLVSADGKAAGQKLQDLGIIKGTSDGLDENKEWLRQDVTVLLSRLLNAEAEAKAHANTHGFADLDSKFYNGYVSWAKEKGYFNGETDTRFGVGNPITNQQFAAVLLRVLKVDVEYANAFEKAVELELVSADLNKTANAVRGDIYEALVKALDFKIDGKKLGTILGLKGYEVTDLEVEAAKGINQKTVVVEFNKEIASVNANNFSVKRADNDSVQIIQNVTVSGKTATISLVDNLVADQSYIVTVSNVADLESASKVDSANVTFSYTKTAAASISFAATTIEQNKELKVVIKDAQGNDITPNFASTDIEAVSSAAIISQNPTTGVISAGSLNGAAEAYAVVSAKIKGTEITTGNVIVYVKSSLTTANSIGKVTLGSTTDPELSIFKGTVGSTLVAEIVDSNNQAVSLVANGDPYKANFRSLSPTVLVVDQTTGAVQPIATGSATVVISGTIGGKTVSKSVVVTVKDDAKVSALTADKASVNVVLGSNGVDYQVKLTVKDQYGNKVSGNGILNVTASTAGIVAVPTTLNYTNGEVTLTLPAGTAVKGSTVLTFKESTNANVAASVTVNVVEKAAFAGYAVDISDLTLDVNTNTSDSNKKNPSSTNVKVYEKDVNGNYINAVVANVTVEAPKADIVTINGNTITAAKAGTEVVTVKVNGVSIGSYTFTVVNTTASISKVTQNVNAITVGNSDSGIFAKLFGTNGAFSAYNQYGSAATITAADVAIYSGNNNLVTVSNDKVITSHPTNDGTVLLTVVIAGQVFTINVVVQ</sequence>
<gene>
    <name evidence="4" type="ORF">J40TS1_47160</name>
</gene>
<dbReference type="Proteomes" id="UP000683139">
    <property type="component" value="Unassembled WGS sequence"/>
</dbReference>
<evidence type="ECO:0000313" key="4">
    <source>
        <dbReference type="EMBL" id="GIP19074.1"/>
    </source>
</evidence>
<evidence type="ECO:0000259" key="3">
    <source>
        <dbReference type="PROSITE" id="PS51272"/>
    </source>
</evidence>
<dbReference type="AlphaFoldDB" id="A0A920D1M4"/>
<evidence type="ECO:0000313" key="5">
    <source>
        <dbReference type="Proteomes" id="UP000683139"/>
    </source>
</evidence>
<feature type="signal peptide" evidence="2">
    <location>
        <begin position="1"/>
        <end position="24"/>
    </location>
</feature>
<dbReference type="PROSITE" id="PS51272">
    <property type="entry name" value="SLH"/>
    <property type="match status" value="1"/>
</dbReference>
<dbReference type="Pfam" id="PF00395">
    <property type="entry name" value="SLH"/>
    <property type="match status" value="1"/>
</dbReference>
<reference evidence="4" key="1">
    <citation type="submission" date="2021-03" db="EMBL/GenBank/DDBJ databases">
        <title>Antimicrobial resistance genes in bacteria isolated from Japanese honey, and their potential for conferring macrolide and lincosamide resistance in the American foulbrood pathogen Paenibacillus larvae.</title>
        <authorList>
            <person name="Okamoto M."/>
            <person name="Kumagai M."/>
            <person name="Kanamori H."/>
            <person name="Takamatsu D."/>
        </authorList>
    </citation>
    <scope>NUCLEOTIDE SEQUENCE</scope>
    <source>
        <strain evidence="4">J40TS1</strain>
    </source>
</reference>
<feature type="domain" description="SLH" evidence="3">
    <location>
        <begin position="75"/>
        <end position="138"/>
    </location>
</feature>
<proteinExistence type="predicted"/>
<evidence type="ECO:0000256" key="2">
    <source>
        <dbReference type="SAM" id="SignalP"/>
    </source>
</evidence>
<dbReference type="Gene3D" id="2.60.40.1220">
    <property type="match status" value="1"/>
</dbReference>
<dbReference type="InterPro" id="IPR001119">
    <property type="entry name" value="SLH_dom"/>
</dbReference>
<organism evidence="4 5">
    <name type="scientific">Paenibacillus montaniterrae</name>
    <dbReference type="NCBI Taxonomy" id="429341"/>
    <lineage>
        <taxon>Bacteria</taxon>
        <taxon>Bacillati</taxon>
        <taxon>Bacillota</taxon>
        <taxon>Bacilli</taxon>
        <taxon>Bacillales</taxon>
        <taxon>Paenibacillaceae</taxon>
        <taxon>Paenibacillus</taxon>
    </lineage>
</organism>
<protein>
    <recommendedName>
        <fullName evidence="3">SLH domain-containing protein</fullName>
    </recommendedName>
</protein>
<dbReference type="InterPro" id="IPR014755">
    <property type="entry name" value="Cu-Rt/internalin_Ig-like"/>
</dbReference>
<comment type="caution">
    <text evidence="4">The sequence shown here is derived from an EMBL/GenBank/DDBJ whole genome shotgun (WGS) entry which is preliminary data.</text>
</comment>
<accession>A0A920D1M4</accession>
<keyword evidence="1 2" id="KW-0732">Signal</keyword>
<keyword evidence="5" id="KW-1185">Reference proteome</keyword>